<evidence type="ECO:0000256" key="2">
    <source>
        <dbReference type="ARBA" id="ARBA00022840"/>
    </source>
</evidence>
<evidence type="ECO:0000256" key="3">
    <source>
        <dbReference type="SAM" id="MobiDB-lite"/>
    </source>
</evidence>
<dbReference type="InterPro" id="IPR001245">
    <property type="entry name" value="Ser-Thr/Tyr_kinase_cat_dom"/>
</dbReference>
<dbReference type="Proteomes" id="UP000825729">
    <property type="component" value="Unassembled WGS sequence"/>
</dbReference>
<feature type="region of interest" description="Disordered" evidence="3">
    <location>
        <begin position="184"/>
        <end position="226"/>
    </location>
</feature>
<feature type="region of interest" description="Disordered" evidence="3">
    <location>
        <begin position="1"/>
        <end position="20"/>
    </location>
</feature>
<feature type="domain" description="Protein kinase" evidence="4">
    <location>
        <begin position="419"/>
        <end position="708"/>
    </location>
</feature>
<dbReference type="InterPro" id="IPR008266">
    <property type="entry name" value="Tyr_kinase_AS"/>
</dbReference>
<dbReference type="InterPro" id="IPR011009">
    <property type="entry name" value="Kinase-like_dom_sf"/>
</dbReference>
<dbReference type="Gene3D" id="3.40.50.620">
    <property type="entry name" value="HUPs"/>
    <property type="match status" value="1"/>
</dbReference>
<sequence length="788" mass="88567">MDPVHRNEGGTLRKCGRGSGRRRGAQNVVVAVKGEREISRTALVWALTHVVRPGDSITLLAVLSDANRGRRFWSFPRLAGDCASGGDREDSPERMYRISERCSQMMLQFHGAYQNEINVRIKVVSATPVGVVAAESKRAGAHWVVLDKQLKQERKRCIEELQCNIVVMDRSQAKVLRLNLVGSQEPEFPNSSPPEEELIGNRVKHSTPLSSPEETKTPFTRTTRASVSSFDTENSPFFVCEKNPLYEGIRKVETNDVNEEVDSEDAVTAFGSDYEGSSPIASNHHTTSAKQSRGSKDLSMFKLEQSRFNSSPSTTSSSSHNKVFWIQQNHIDELNPAPRNHSMKSHNGSDREMGSWQSPRNHLKDYIYNSEVREAVSLYRNSPSIPPPLCSFCRHKAPIFGKPPRWFSYAELEDATSGFSEENFLAEGGFGLVHKGILRDGQVVAVKQLKMSSSQGDAEFCAEVEVLSCAQHRNVVMLIGFCIEEKRRILVYEYICNGSLGHHLYGRSQRPLDWHARIKIAIGAARGLRYLHEDCRVGCIVHRDMRPNNILLTHDFEPLVGDFGLARWQPDGDLGVETRVIGTFGYLAPEYTESGRITEKADVFAFGVVLLELITGLKAVDLSRPKGQQLLVEWARPILTAHEEGRIVSVDGLLDQRLGRDQLPLVSHQLRSMTHAASLCLKRDMHSRPRMSKVLRLLEGERPVNSAFDFDAVGNRSERLSRLSPRVFAEPGRSQSARLSNEALRAIYAERDRSIYAEKDRPIYAERDRPIYAERDRPMPMLPAGFSH</sequence>
<name>A0AAV7DYZ2_ARIFI</name>
<feature type="compositionally biased region" description="Polar residues" evidence="3">
    <location>
        <begin position="207"/>
        <end position="226"/>
    </location>
</feature>
<dbReference type="InterPro" id="IPR014729">
    <property type="entry name" value="Rossmann-like_a/b/a_fold"/>
</dbReference>
<dbReference type="FunFam" id="3.30.200.20:FF:000162">
    <property type="entry name" value="Adenine nucleotide alpha hydrolase-like domain kinase"/>
    <property type="match status" value="1"/>
</dbReference>
<dbReference type="PANTHER" id="PTHR47989:SF14">
    <property type="entry name" value="INACTIVE PROTEIN KINASE SELMODRAFT_444075"/>
    <property type="match status" value="1"/>
</dbReference>
<dbReference type="CDD" id="cd14066">
    <property type="entry name" value="STKc_IRAK"/>
    <property type="match status" value="1"/>
</dbReference>
<comment type="caution">
    <text evidence="5">The sequence shown here is derived from an EMBL/GenBank/DDBJ whole genome shotgun (WGS) entry which is preliminary data.</text>
</comment>
<dbReference type="Gene3D" id="1.10.510.10">
    <property type="entry name" value="Transferase(Phosphotransferase) domain 1"/>
    <property type="match status" value="1"/>
</dbReference>
<keyword evidence="2" id="KW-0067">ATP-binding</keyword>
<feature type="compositionally biased region" description="Polar residues" evidence="3">
    <location>
        <begin position="279"/>
        <end position="292"/>
    </location>
</feature>
<proteinExistence type="predicted"/>
<dbReference type="SUPFAM" id="SSF56112">
    <property type="entry name" value="Protein kinase-like (PK-like)"/>
    <property type="match status" value="1"/>
</dbReference>
<dbReference type="PROSITE" id="PS00109">
    <property type="entry name" value="PROTEIN_KINASE_TYR"/>
    <property type="match status" value="1"/>
</dbReference>
<dbReference type="GO" id="GO:0005524">
    <property type="term" value="F:ATP binding"/>
    <property type="evidence" value="ECO:0007669"/>
    <property type="project" value="UniProtKB-KW"/>
</dbReference>
<dbReference type="FunFam" id="1.10.510.10:FF:000298">
    <property type="entry name" value="Adenine nucleotide alpha hydrolase-like domain kinase"/>
    <property type="match status" value="1"/>
</dbReference>
<dbReference type="Gene3D" id="3.30.200.20">
    <property type="entry name" value="Phosphorylase Kinase, domain 1"/>
    <property type="match status" value="1"/>
</dbReference>
<feature type="region of interest" description="Disordered" evidence="3">
    <location>
        <begin position="334"/>
        <end position="358"/>
    </location>
</feature>
<evidence type="ECO:0000259" key="4">
    <source>
        <dbReference type="PROSITE" id="PS50011"/>
    </source>
</evidence>
<dbReference type="GO" id="GO:0004672">
    <property type="term" value="F:protein kinase activity"/>
    <property type="evidence" value="ECO:0007669"/>
    <property type="project" value="InterPro"/>
</dbReference>
<dbReference type="PANTHER" id="PTHR47989">
    <property type="entry name" value="OS01G0750732 PROTEIN"/>
    <property type="match status" value="1"/>
</dbReference>
<organism evidence="5 6">
    <name type="scientific">Aristolochia fimbriata</name>
    <name type="common">White veined hardy Dutchman's pipe vine</name>
    <dbReference type="NCBI Taxonomy" id="158543"/>
    <lineage>
        <taxon>Eukaryota</taxon>
        <taxon>Viridiplantae</taxon>
        <taxon>Streptophyta</taxon>
        <taxon>Embryophyta</taxon>
        <taxon>Tracheophyta</taxon>
        <taxon>Spermatophyta</taxon>
        <taxon>Magnoliopsida</taxon>
        <taxon>Magnoliidae</taxon>
        <taxon>Piperales</taxon>
        <taxon>Aristolochiaceae</taxon>
        <taxon>Aristolochia</taxon>
    </lineage>
</organism>
<protein>
    <recommendedName>
        <fullName evidence="4">Protein kinase domain-containing protein</fullName>
    </recommendedName>
</protein>
<dbReference type="InterPro" id="IPR000719">
    <property type="entry name" value="Prot_kinase_dom"/>
</dbReference>
<keyword evidence="1" id="KW-0547">Nucleotide-binding</keyword>
<evidence type="ECO:0000313" key="6">
    <source>
        <dbReference type="Proteomes" id="UP000825729"/>
    </source>
</evidence>
<keyword evidence="6" id="KW-1185">Reference proteome</keyword>
<gene>
    <name evidence="5" type="ORF">H6P81_020971</name>
</gene>
<dbReference type="EMBL" id="JAINDJ010000008">
    <property type="protein sequence ID" value="KAG9440806.1"/>
    <property type="molecule type" value="Genomic_DNA"/>
</dbReference>
<accession>A0AAV7DYZ2</accession>
<evidence type="ECO:0000313" key="5">
    <source>
        <dbReference type="EMBL" id="KAG9440806.1"/>
    </source>
</evidence>
<reference evidence="5 6" key="1">
    <citation type="submission" date="2021-07" db="EMBL/GenBank/DDBJ databases">
        <title>The Aristolochia fimbriata genome: insights into angiosperm evolution, floral development and chemical biosynthesis.</title>
        <authorList>
            <person name="Jiao Y."/>
        </authorList>
    </citation>
    <scope>NUCLEOTIDE SEQUENCE [LARGE SCALE GENOMIC DNA]</scope>
    <source>
        <strain evidence="5">IBCAS-2021</strain>
        <tissue evidence="5">Leaf</tissue>
    </source>
</reference>
<dbReference type="Pfam" id="PF07714">
    <property type="entry name" value="PK_Tyr_Ser-Thr"/>
    <property type="match status" value="1"/>
</dbReference>
<dbReference type="PROSITE" id="PS50011">
    <property type="entry name" value="PROTEIN_KINASE_DOM"/>
    <property type="match status" value="1"/>
</dbReference>
<feature type="region of interest" description="Disordered" evidence="3">
    <location>
        <begin position="270"/>
        <end position="296"/>
    </location>
</feature>
<dbReference type="AlphaFoldDB" id="A0AAV7DYZ2"/>
<evidence type="ECO:0000256" key="1">
    <source>
        <dbReference type="ARBA" id="ARBA00022741"/>
    </source>
</evidence>
<dbReference type="FunFam" id="3.40.50.620:FF:000211">
    <property type="entry name" value="Dual-specific kinase DSK1-like"/>
    <property type="match status" value="1"/>
</dbReference>